<dbReference type="InterPro" id="IPR036890">
    <property type="entry name" value="HATPase_C_sf"/>
</dbReference>
<name>A0A066USC2_9VIBR</name>
<dbReference type="CDD" id="cd16936">
    <property type="entry name" value="HATPase_RsbW-like"/>
    <property type="match status" value="1"/>
</dbReference>
<dbReference type="RefSeq" id="WP_032552448.1">
    <property type="nucleotide sequence ID" value="NZ_BTGL01000005.1"/>
</dbReference>
<evidence type="ECO:0000313" key="4">
    <source>
        <dbReference type="Proteomes" id="UP000027219"/>
    </source>
</evidence>
<dbReference type="PANTHER" id="PTHR35526">
    <property type="entry name" value="ANTI-SIGMA-F FACTOR RSBW-RELATED"/>
    <property type="match status" value="1"/>
</dbReference>
<dbReference type="AlphaFoldDB" id="A0A066USC2"/>
<accession>A0A066USC2</accession>
<dbReference type="GO" id="GO:0004674">
    <property type="term" value="F:protein serine/threonine kinase activity"/>
    <property type="evidence" value="ECO:0007669"/>
    <property type="project" value="UniProtKB-KW"/>
</dbReference>
<organism evidence="3 4">
    <name type="scientific">Vibrio fortis</name>
    <dbReference type="NCBI Taxonomy" id="212667"/>
    <lineage>
        <taxon>Bacteria</taxon>
        <taxon>Pseudomonadati</taxon>
        <taxon>Pseudomonadota</taxon>
        <taxon>Gammaproteobacteria</taxon>
        <taxon>Vibrionales</taxon>
        <taxon>Vibrionaceae</taxon>
        <taxon>Vibrio</taxon>
    </lineage>
</organism>
<dbReference type="PANTHER" id="PTHR35526:SF3">
    <property type="entry name" value="ANTI-SIGMA-F FACTOR RSBW"/>
    <property type="match status" value="1"/>
</dbReference>
<evidence type="ECO:0000259" key="2">
    <source>
        <dbReference type="Pfam" id="PF13581"/>
    </source>
</evidence>
<protein>
    <submittedName>
        <fullName evidence="3">Anti-sigma F factor antagonist</fullName>
    </submittedName>
</protein>
<keyword evidence="1" id="KW-0723">Serine/threonine-protein kinase</keyword>
<keyword evidence="1" id="KW-0808">Transferase</keyword>
<gene>
    <name evidence="3" type="ORF">VFDL14_19425</name>
</gene>
<evidence type="ECO:0000256" key="1">
    <source>
        <dbReference type="ARBA" id="ARBA00022527"/>
    </source>
</evidence>
<dbReference type="Pfam" id="PF13581">
    <property type="entry name" value="HATPase_c_2"/>
    <property type="match status" value="1"/>
</dbReference>
<keyword evidence="4" id="KW-1185">Reference proteome</keyword>
<dbReference type="Gene3D" id="3.30.565.10">
    <property type="entry name" value="Histidine kinase-like ATPase, C-terminal domain"/>
    <property type="match status" value="1"/>
</dbReference>
<dbReference type="OrthoDB" id="5624604at2"/>
<reference evidence="3 4" key="1">
    <citation type="submission" date="2014-02" db="EMBL/GenBank/DDBJ databases">
        <title>Vibrio fortis Dalian14 Genome Sequencing.</title>
        <authorList>
            <person name="Wang Y."/>
            <person name="Song L."/>
            <person name="Liu G."/>
            <person name="Ding J."/>
        </authorList>
    </citation>
    <scope>NUCLEOTIDE SEQUENCE [LARGE SCALE GENOMIC DNA]</scope>
    <source>
        <strain evidence="3 4">Dalian14</strain>
    </source>
</reference>
<dbReference type="InterPro" id="IPR050267">
    <property type="entry name" value="Anti-sigma-factor_SerPK"/>
</dbReference>
<evidence type="ECO:0000313" key="3">
    <source>
        <dbReference type="EMBL" id="KDN27083.1"/>
    </source>
</evidence>
<dbReference type="Proteomes" id="UP000027219">
    <property type="component" value="Unassembled WGS sequence"/>
</dbReference>
<comment type="caution">
    <text evidence="3">The sequence shown here is derived from an EMBL/GenBank/DDBJ whole genome shotgun (WGS) entry which is preliminary data.</text>
</comment>
<proteinExistence type="predicted"/>
<feature type="domain" description="Histidine kinase/HSP90-like ATPase" evidence="2">
    <location>
        <begin position="11"/>
        <end position="146"/>
    </location>
</feature>
<dbReference type="STRING" id="212667.VFDL14_19425"/>
<dbReference type="InterPro" id="IPR003594">
    <property type="entry name" value="HATPase_dom"/>
</dbReference>
<keyword evidence="1" id="KW-0418">Kinase</keyword>
<sequence length="160" mass="18042">MLDVFEQAYKSSLETSRQVAVELNDYWSGIGISPVLATQLELCVVEMVNNTYIHAYSEQEGKPVKVKCNLNEDSETKTICIDIIDRGEPMTQTQLEKALSNEFVDMDPDDDTTWATSGRGFMIVSALMDDITLRVEDGENCFMMTKELEENDLIENVCPP</sequence>
<dbReference type="SUPFAM" id="SSF55874">
    <property type="entry name" value="ATPase domain of HSP90 chaperone/DNA topoisomerase II/histidine kinase"/>
    <property type="match status" value="1"/>
</dbReference>
<dbReference type="EMBL" id="JFFR01000027">
    <property type="protein sequence ID" value="KDN27083.1"/>
    <property type="molecule type" value="Genomic_DNA"/>
</dbReference>